<proteinExistence type="predicted"/>
<reference evidence="1" key="1">
    <citation type="journal article" date="2019" name="PLoS Negl. Trop. Dis.">
        <title>Revisiting the worldwide diversity of Leptospira species in the environment.</title>
        <authorList>
            <person name="Vincent A.T."/>
            <person name="Schiettekatte O."/>
            <person name="Bourhy P."/>
            <person name="Veyrier F.J."/>
            <person name="Picardeau M."/>
        </authorList>
    </citation>
    <scope>NUCLEOTIDE SEQUENCE [LARGE SCALE GENOMIC DNA]</scope>
    <source>
        <strain evidence="1">201800299</strain>
    </source>
</reference>
<sequence>MFLTCNTEPRYAKSYVVKATSNRNSLPKKRLKPPIKTGISYILLFLFSYCRTAEEQTRSEDLFFLNRLILSKIEAHQTVERNFQNVACPMEPSCSQFVKEQFEQRDFISALLFSLNRILFVENRFLHGEKNHRIVYVKNRGKLIEDRVVDQLPRDYSSLKREFRVDSR</sequence>
<evidence type="ECO:0000313" key="1">
    <source>
        <dbReference type="EMBL" id="TGK29474.1"/>
    </source>
</evidence>
<dbReference type="Proteomes" id="UP000298277">
    <property type="component" value="Unassembled WGS sequence"/>
</dbReference>
<keyword evidence="2" id="KW-1185">Reference proteome</keyword>
<accession>A0A5F1Y8I3</accession>
<gene>
    <name evidence="1" type="primary">yidD</name>
    <name evidence="1" type="ORF">EHQ17_15995</name>
</gene>
<dbReference type="OrthoDB" id="344805at2"/>
<name>A0A5F1Y8I3_9LEPT</name>
<comment type="caution">
    <text evidence="1">The sequence shown here is derived from an EMBL/GenBank/DDBJ whole genome shotgun (WGS) entry which is preliminary data.</text>
</comment>
<dbReference type="AlphaFoldDB" id="A0A5F1Y8I3"/>
<protein>
    <submittedName>
        <fullName evidence="1">Membrane protein insertion efficiency factor YidD</fullName>
    </submittedName>
</protein>
<organism evidence="1 2">
    <name type="scientific">Leptospira gomenensis</name>
    <dbReference type="NCBI Taxonomy" id="2484974"/>
    <lineage>
        <taxon>Bacteria</taxon>
        <taxon>Pseudomonadati</taxon>
        <taxon>Spirochaetota</taxon>
        <taxon>Spirochaetia</taxon>
        <taxon>Leptospirales</taxon>
        <taxon>Leptospiraceae</taxon>
        <taxon>Leptospira</taxon>
    </lineage>
</organism>
<evidence type="ECO:0000313" key="2">
    <source>
        <dbReference type="Proteomes" id="UP000298277"/>
    </source>
</evidence>
<dbReference type="EMBL" id="RQFA01000072">
    <property type="protein sequence ID" value="TGK29474.1"/>
    <property type="molecule type" value="Genomic_DNA"/>
</dbReference>